<feature type="compositionally biased region" description="Low complexity" evidence="1">
    <location>
        <begin position="378"/>
        <end position="389"/>
    </location>
</feature>
<organism evidence="4 5">
    <name type="scientific">Thalassoglobus polymorphus</name>
    <dbReference type="NCBI Taxonomy" id="2527994"/>
    <lineage>
        <taxon>Bacteria</taxon>
        <taxon>Pseudomonadati</taxon>
        <taxon>Planctomycetota</taxon>
        <taxon>Planctomycetia</taxon>
        <taxon>Planctomycetales</taxon>
        <taxon>Planctomycetaceae</taxon>
        <taxon>Thalassoglobus</taxon>
    </lineage>
</organism>
<dbReference type="GO" id="GO:0008270">
    <property type="term" value="F:zinc ion binding"/>
    <property type="evidence" value="ECO:0007669"/>
    <property type="project" value="InterPro"/>
</dbReference>
<dbReference type="InterPro" id="IPR000834">
    <property type="entry name" value="Peptidase_M14"/>
</dbReference>
<feature type="signal peptide" evidence="2">
    <location>
        <begin position="1"/>
        <end position="23"/>
    </location>
</feature>
<sequence length="456" mass="50023" precursor="true">MSRFPFGCLLSTLVLSSSCASFKAPSAQTPGLAQQEFSLPEQSLQEPEFSQSNAKQSVTEKQPATEKQSPLAAETESAQLLPRGFKTLDIHHSPARPSRIELGSPQPFPGTAEATESLSTNKPVTKPVVEPSVQEALPQASTSTSVQEVWKTPMKSGTGRPIQMSHAGHGSYRILILGSIYGNEPESIELLDSVAGLSGVYANSPKYSFVFLRTPNPDGLAEHIHTNHHGVDLNRNMPSTWFTATPNRLTGPHPASEIETQNLIKILKGFQPHRVIHVRSSIGQRPLVLLNEKLKHAVDPIRKRKDWSAGTFDGEYKIGSVEEFVTLRTNAELMAVHLPPKGFQQMSAKELLELSVLSFDSPQVNPQEHTPQNSSPHNNSPGESGSENNIANRSQQEVLPLENTQTRRPAPQKPDGELGYVEILPPPPNRKQAQNPSGFQVTDDPKYYELPPPPER</sequence>
<dbReference type="AlphaFoldDB" id="A0A517QVH2"/>
<dbReference type="Pfam" id="PF00246">
    <property type="entry name" value="Peptidase_M14"/>
    <property type="match status" value="1"/>
</dbReference>
<dbReference type="PROSITE" id="PS51257">
    <property type="entry name" value="PROKAR_LIPOPROTEIN"/>
    <property type="match status" value="1"/>
</dbReference>
<dbReference type="KEGG" id="tpol:Mal48_49110"/>
<dbReference type="RefSeq" id="WP_145205522.1">
    <property type="nucleotide sequence ID" value="NZ_CP036267.1"/>
</dbReference>
<evidence type="ECO:0000313" key="4">
    <source>
        <dbReference type="EMBL" id="QDT35633.1"/>
    </source>
</evidence>
<feature type="domain" description="Peptidase M14" evidence="3">
    <location>
        <begin position="206"/>
        <end position="269"/>
    </location>
</feature>
<feature type="compositionally biased region" description="Polar residues" evidence="1">
    <location>
        <begin position="431"/>
        <end position="440"/>
    </location>
</feature>
<dbReference type="GO" id="GO:0004181">
    <property type="term" value="F:metallocarboxypeptidase activity"/>
    <property type="evidence" value="ECO:0007669"/>
    <property type="project" value="InterPro"/>
</dbReference>
<gene>
    <name evidence="4" type="ORF">Mal48_49110</name>
</gene>
<feature type="compositionally biased region" description="Polar residues" evidence="1">
    <location>
        <begin position="26"/>
        <end position="68"/>
    </location>
</feature>
<keyword evidence="2" id="KW-0732">Signal</keyword>
<feature type="compositionally biased region" description="Polar residues" evidence="1">
    <location>
        <begin position="390"/>
        <end position="407"/>
    </location>
</feature>
<dbReference type="OrthoDB" id="9802862at2"/>
<reference evidence="4 5" key="1">
    <citation type="submission" date="2019-02" db="EMBL/GenBank/DDBJ databases">
        <title>Deep-cultivation of Planctomycetes and their phenomic and genomic characterization uncovers novel biology.</title>
        <authorList>
            <person name="Wiegand S."/>
            <person name="Jogler M."/>
            <person name="Boedeker C."/>
            <person name="Pinto D."/>
            <person name="Vollmers J."/>
            <person name="Rivas-Marin E."/>
            <person name="Kohn T."/>
            <person name="Peeters S.H."/>
            <person name="Heuer A."/>
            <person name="Rast P."/>
            <person name="Oberbeckmann S."/>
            <person name="Bunk B."/>
            <person name="Jeske O."/>
            <person name="Meyerdierks A."/>
            <person name="Storesund J.E."/>
            <person name="Kallscheuer N."/>
            <person name="Luecker S."/>
            <person name="Lage O.M."/>
            <person name="Pohl T."/>
            <person name="Merkel B.J."/>
            <person name="Hornburger P."/>
            <person name="Mueller R.-W."/>
            <person name="Bruemmer F."/>
            <person name="Labrenz M."/>
            <person name="Spormann A.M."/>
            <person name="Op den Camp H."/>
            <person name="Overmann J."/>
            <person name="Amann R."/>
            <person name="Jetten M.S.M."/>
            <person name="Mascher T."/>
            <person name="Medema M.H."/>
            <person name="Devos D.P."/>
            <person name="Kaster A.-K."/>
            <person name="Ovreas L."/>
            <person name="Rohde M."/>
            <person name="Galperin M.Y."/>
            <person name="Jogler C."/>
        </authorList>
    </citation>
    <scope>NUCLEOTIDE SEQUENCE [LARGE SCALE GENOMIC DNA]</scope>
    <source>
        <strain evidence="4 5">Mal48</strain>
    </source>
</reference>
<feature type="region of interest" description="Disordered" evidence="1">
    <location>
        <begin position="24"/>
        <end position="77"/>
    </location>
</feature>
<feature type="chain" id="PRO_5021946432" evidence="2">
    <location>
        <begin position="24"/>
        <end position="456"/>
    </location>
</feature>
<dbReference type="SUPFAM" id="SSF53187">
    <property type="entry name" value="Zn-dependent exopeptidases"/>
    <property type="match status" value="1"/>
</dbReference>
<feature type="compositionally biased region" description="Polar residues" evidence="1">
    <location>
        <begin position="361"/>
        <end position="377"/>
    </location>
</feature>
<dbReference type="Gene3D" id="3.40.630.10">
    <property type="entry name" value="Zn peptidases"/>
    <property type="match status" value="1"/>
</dbReference>
<feature type="region of interest" description="Disordered" evidence="1">
    <location>
        <begin position="89"/>
        <end position="124"/>
    </location>
</feature>
<keyword evidence="5" id="KW-1185">Reference proteome</keyword>
<evidence type="ECO:0000256" key="2">
    <source>
        <dbReference type="SAM" id="SignalP"/>
    </source>
</evidence>
<evidence type="ECO:0000313" key="5">
    <source>
        <dbReference type="Proteomes" id="UP000315724"/>
    </source>
</evidence>
<dbReference type="Proteomes" id="UP000315724">
    <property type="component" value="Chromosome"/>
</dbReference>
<evidence type="ECO:0000256" key="1">
    <source>
        <dbReference type="SAM" id="MobiDB-lite"/>
    </source>
</evidence>
<protein>
    <submittedName>
        <fullName evidence="4">Murein peptide amidase A</fullName>
    </submittedName>
</protein>
<proteinExistence type="predicted"/>
<evidence type="ECO:0000259" key="3">
    <source>
        <dbReference type="Pfam" id="PF00246"/>
    </source>
</evidence>
<name>A0A517QVH2_9PLAN</name>
<accession>A0A517QVH2</accession>
<dbReference type="GO" id="GO:0006508">
    <property type="term" value="P:proteolysis"/>
    <property type="evidence" value="ECO:0007669"/>
    <property type="project" value="InterPro"/>
</dbReference>
<feature type="compositionally biased region" description="Polar residues" evidence="1">
    <location>
        <begin position="114"/>
        <end position="123"/>
    </location>
</feature>
<dbReference type="EMBL" id="CP036267">
    <property type="protein sequence ID" value="QDT35633.1"/>
    <property type="molecule type" value="Genomic_DNA"/>
</dbReference>
<feature type="region of interest" description="Disordered" evidence="1">
    <location>
        <begin position="361"/>
        <end position="456"/>
    </location>
</feature>